<feature type="transmembrane region" description="Helical" evidence="1">
    <location>
        <begin position="70"/>
        <end position="88"/>
    </location>
</feature>
<reference evidence="2" key="1">
    <citation type="journal article" date="2021" name="PeerJ">
        <title>Extensive microbial diversity within the chicken gut microbiome revealed by metagenomics and culture.</title>
        <authorList>
            <person name="Gilroy R."/>
            <person name="Ravi A."/>
            <person name="Getino M."/>
            <person name="Pursley I."/>
            <person name="Horton D.L."/>
            <person name="Alikhan N.F."/>
            <person name="Baker D."/>
            <person name="Gharbi K."/>
            <person name="Hall N."/>
            <person name="Watson M."/>
            <person name="Adriaenssens E.M."/>
            <person name="Foster-Nyarko E."/>
            <person name="Jarju S."/>
            <person name="Secka A."/>
            <person name="Antonio M."/>
            <person name="Oren A."/>
            <person name="Chaudhuri R.R."/>
            <person name="La Ragione R."/>
            <person name="Hildebrand F."/>
            <person name="Pallen M.J."/>
        </authorList>
    </citation>
    <scope>NUCLEOTIDE SEQUENCE</scope>
    <source>
        <strain evidence="2">ChiSjej5B23-15282</strain>
    </source>
</reference>
<sequence>MRLYFPCWSDRVFFLCGVLMLCSEVWKQLVLTFSLGHGAYNWWYFPFQLCSIPMYVLLAYPWLRRESVRRMLLAFLMSFGLLGGIAVFADTSGLMYPLSALTVHSWTWHFLLILIGISAGVVYFQRLRSDAKNVLFSRALSEALPLRPFIHAAIFYLCCCALAEIFNLTLDRYGLINMFYINPDLQMQQVVFRDLVPLIGNLPAIFVYIAATAAGAFLFFLVWNLLFRLIRR</sequence>
<evidence type="ECO:0000256" key="1">
    <source>
        <dbReference type="SAM" id="Phobius"/>
    </source>
</evidence>
<keyword evidence="1" id="KW-1133">Transmembrane helix</keyword>
<accession>A0A9D2ARQ4</accession>
<evidence type="ECO:0000313" key="3">
    <source>
        <dbReference type="Proteomes" id="UP000824243"/>
    </source>
</evidence>
<dbReference type="AlphaFoldDB" id="A0A9D2ARQ4"/>
<feature type="transmembrane region" description="Helical" evidence="1">
    <location>
        <begin position="108"/>
        <end position="127"/>
    </location>
</feature>
<evidence type="ECO:0008006" key="4">
    <source>
        <dbReference type="Google" id="ProtNLM"/>
    </source>
</evidence>
<proteinExistence type="predicted"/>
<feature type="transmembrane region" description="Helical" evidence="1">
    <location>
        <begin position="43"/>
        <end position="63"/>
    </location>
</feature>
<name>A0A9D2ARQ4_9FIRM</name>
<keyword evidence="1" id="KW-0472">Membrane</keyword>
<reference evidence="2" key="2">
    <citation type="submission" date="2021-04" db="EMBL/GenBank/DDBJ databases">
        <authorList>
            <person name="Gilroy R."/>
        </authorList>
    </citation>
    <scope>NUCLEOTIDE SEQUENCE</scope>
    <source>
        <strain evidence="2">ChiSjej5B23-15282</strain>
    </source>
</reference>
<evidence type="ECO:0000313" key="2">
    <source>
        <dbReference type="EMBL" id="HIX47470.1"/>
    </source>
</evidence>
<protein>
    <recommendedName>
        <fullName evidence="4">YwaF family protein</fullName>
    </recommendedName>
</protein>
<feature type="transmembrane region" description="Helical" evidence="1">
    <location>
        <begin position="205"/>
        <end position="227"/>
    </location>
</feature>
<dbReference type="EMBL" id="DXFA01000007">
    <property type="protein sequence ID" value="HIX47470.1"/>
    <property type="molecule type" value="Genomic_DNA"/>
</dbReference>
<dbReference type="Proteomes" id="UP000824243">
    <property type="component" value="Unassembled WGS sequence"/>
</dbReference>
<comment type="caution">
    <text evidence="2">The sequence shown here is derived from an EMBL/GenBank/DDBJ whole genome shotgun (WGS) entry which is preliminary data.</text>
</comment>
<keyword evidence="1" id="KW-0812">Transmembrane</keyword>
<feature type="transmembrane region" description="Helical" evidence="1">
    <location>
        <begin position="148"/>
        <end position="170"/>
    </location>
</feature>
<organism evidence="2 3">
    <name type="scientific">Candidatus Mediterraneibacter caccavium</name>
    <dbReference type="NCBI Taxonomy" id="2838661"/>
    <lineage>
        <taxon>Bacteria</taxon>
        <taxon>Bacillati</taxon>
        <taxon>Bacillota</taxon>
        <taxon>Clostridia</taxon>
        <taxon>Lachnospirales</taxon>
        <taxon>Lachnospiraceae</taxon>
        <taxon>Mediterraneibacter</taxon>
    </lineage>
</organism>
<gene>
    <name evidence="2" type="ORF">H9981_00360</name>
</gene>